<proteinExistence type="predicted"/>
<dbReference type="GeneID" id="109468838"/>
<feature type="domain" description="Gamma-secretase-activating protein C-terminal" evidence="1">
    <location>
        <begin position="382"/>
        <end position="491"/>
    </location>
</feature>
<organism evidence="2 3">
    <name type="scientific">Branchiostoma belcheri</name>
    <name type="common">Amphioxus</name>
    <dbReference type="NCBI Taxonomy" id="7741"/>
    <lineage>
        <taxon>Eukaryota</taxon>
        <taxon>Metazoa</taxon>
        <taxon>Chordata</taxon>
        <taxon>Cephalochordata</taxon>
        <taxon>Leptocardii</taxon>
        <taxon>Amphioxiformes</taxon>
        <taxon>Branchiostomatidae</taxon>
        <taxon>Branchiostoma</taxon>
    </lineage>
</organism>
<accession>A0A6P4YZJ4</accession>
<sequence length="622" mass="70468">MYGEDIGEYDVVDIEYSVFMLHRATVLHCCMPGFARLEAVSIKLHFFPFNDYILVFSPGHLLHLLNVAAEFEPCHHIVWHGQGVPDLPSASTDGPSLTTFLRERTGLCVYDCGQDVAYRVSVSKDGLADVFAECYLPSTRLAIMHYAAVHHKDSSLSKLLVSKMCNDIGSPEVSGLLTEFLVGTTYNAMRRQLDMRILPLLQFTSTETGRGQLEKNEKGQQLARITYNSMRDFVQMKYSKVDKPQSDGNFWEHLRYNLQKQSIADMWPRFNTASLQQHITAANLEAALAEDQVEGRGRSSSLLKRISDSARRAISGSSTPRKGSLGGYAVLTFLNPAERDLEQDRVVGMTVEHLTDHLSRYLPRETRVKVFNVAREFVSCQLQQAKQLLQFIWISLGFPHDGYLTSNVGEPGVQAESELFHMTERFYMAAQELCFPLPNGFKTFFTTLGFRCLDSHVFLQYVDRGVLHFTDDFRDMVMEDLGDDRDSSEMKLNIVSRLPKRQALTGLQQWNHPISTRFLSKQYVSGLLLEGEDLGWASQPRRVSLTDSYSTSSSQDSSEEDSVDAHVHFPPLATLMKLLQMKEPNTKRHGRSGRYVDLKFVEQSALQQTKQEYGTNLSNVSF</sequence>
<dbReference type="PANTHER" id="PTHR13630">
    <property type="entry name" value="GAMMA-SECRETASE-ACTIVATING PROTEIN"/>
    <property type="match status" value="1"/>
</dbReference>
<dbReference type="RefSeq" id="XP_019622741.1">
    <property type="nucleotide sequence ID" value="XM_019767182.1"/>
</dbReference>
<keyword evidence="2" id="KW-1185">Reference proteome</keyword>
<dbReference type="PANTHER" id="PTHR13630:SF1">
    <property type="entry name" value="GAMMA-SECRETASE-ACTIVATING PROTEIN"/>
    <property type="match status" value="1"/>
</dbReference>
<dbReference type="GO" id="GO:1902004">
    <property type="term" value="P:positive regulation of amyloid-beta formation"/>
    <property type="evidence" value="ECO:0007669"/>
    <property type="project" value="TreeGrafter"/>
</dbReference>
<name>A0A6P4YZJ4_BRABE</name>
<dbReference type="AlphaFoldDB" id="A0A6P4YZJ4"/>
<protein>
    <submittedName>
        <fullName evidence="3">Gamma-secretase-activating protein-like</fullName>
    </submittedName>
</protein>
<gene>
    <name evidence="3" type="primary">LOC109468838</name>
</gene>
<dbReference type="InterPro" id="IPR026172">
    <property type="entry name" value="GSAP_fam"/>
</dbReference>
<evidence type="ECO:0000259" key="1">
    <source>
        <dbReference type="Pfam" id="PF14959"/>
    </source>
</evidence>
<dbReference type="GO" id="GO:0005802">
    <property type="term" value="C:trans-Golgi network"/>
    <property type="evidence" value="ECO:0007669"/>
    <property type="project" value="TreeGrafter"/>
</dbReference>
<evidence type="ECO:0000313" key="3">
    <source>
        <dbReference type="RefSeq" id="XP_019622741.1"/>
    </source>
</evidence>
<dbReference type="InterPro" id="IPR028010">
    <property type="entry name" value="GSAP_C_dom"/>
</dbReference>
<reference evidence="3" key="1">
    <citation type="submission" date="2025-08" db="UniProtKB">
        <authorList>
            <consortium name="RefSeq"/>
        </authorList>
    </citation>
    <scope>IDENTIFICATION</scope>
    <source>
        <tissue evidence="3">Gonad</tissue>
    </source>
</reference>
<dbReference type="OrthoDB" id="9997853at2759"/>
<dbReference type="Pfam" id="PF14959">
    <property type="entry name" value="GSAP-16"/>
    <property type="match status" value="1"/>
</dbReference>
<evidence type="ECO:0000313" key="2">
    <source>
        <dbReference type="Proteomes" id="UP000515135"/>
    </source>
</evidence>
<dbReference type="Proteomes" id="UP000515135">
    <property type="component" value="Unplaced"/>
</dbReference>
<dbReference type="KEGG" id="bbel:109468838"/>